<keyword evidence="3" id="KW-0741">SOS mutagenesis</keyword>
<accession>A0ABS8D8Y0</accession>
<dbReference type="Pfam" id="PF13438">
    <property type="entry name" value="DUF4113"/>
    <property type="match status" value="1"/>
</dbReference>
<proteinExistence type="inferred from homology"/>
<dbReference type="Gene3D" id="3.30.70.270">
    <property type="match status" value="1"/>
</dbReference>
<protein>
    <submittedName>
        <fullName evidence="7">Y-family DNA polymerase</fullName>
    </submittedName>
</protein>
<name>A0ABS8D8Y0_9NEIS</name>
<dbReference type="SUPFAM" id="SSF56672">
    <property type="entry name" value="DNA/RNA polymerases"/>
    <property type="match status" value="1"/>
</dbReference>
<dbReference type="RefSeq" id="WP_227181468.1">
    <property type="nucleotide sequence ID" value="NZ_JAJBZT010000008.1"/>
</dbReference>
<reference evidence="7" key="1">
    <citation type="submission" date="2021-10" db="EMBL/GenBank/DDBJ databases">
        <title>The complete genome sequence of Leeia sp. TBRC 13508.</title>
        <authorList>
            <person name="Charoenyingcharoen P."/>
            <person name="Yukphan P."/>
        </authorList>
    </citation>
    <scope>NUCLEOTIDE SEQUENCE</scope>
    <source>
        <strain evidence="7">TBRC 13508</strain>
    </source>
</reference>
<evidence type="ECO:0000256" key="5">
    <source>
        <dbReference type="ARBA" id="ARBA00023236"/>
    </source>
</evidence>
<keyword evidence="8" id="KW-1185">Reference proteome</keyword>
<dbReference type="InterPro" id="IPR017961">
    <property type="entry name" value="DNA_pol_Y-fam_little_finger"/>
</dbReference>
<gene>
    <name evidence="7" type="ORF">LIN78_14015</name>
</gene>
<dbReference type="InterPro" id="IPR001126">
    <property type="entry name" value="UmuC"/>
</dbReference>
<dbReference type="EMBL" id="JAJBZT010000008">
    <property type="protein sequence ID" value="MCB6184659.1"/>
    <property type="molecule type" value="Genomic_DNA"/>
</dbReference>
<evidence type="ECO:0000256" key="2">
    <source>
        <dbReference type="ARBA" id="ARBA00022763"/>
    </source>
</evidence>
<comment type="caution">
    <text evidence="7">The sequence shown here is derived from an EMBL/GenBank/DDBJ whole genome shotgun (WGS) entry which is preliminary data.</text>
</comment>
<organism evidence="7 8">
    <name type="scientific">Leeia speluncae</name>
    <dbReference type="NCBI Taxonomy" id="2884804"/>
    <lineage>
        <taxon>Bacteria</taxon>
        <taxon>Pseudomonadati</taxon>
        <taxon>Pseudomonadota</taxon>
        <taxon>Betaproteobacteria</taxon>
        <taxon>Neisseriales</taxon>
        <taxon>Leeiaceae</taxon>
        <taxon>Leeia</taxon>
    </lineage>
</organism>
<dbReference type="Gene3D" id="3.40.1170.60">
    <property type="match status" value="1"/>
</dbReference>
<evidence type="ECO:0000256" key="3">
    <source>
        <dbReference type="ARBA" id="ARBA00023199"/>
    </source>
</evidence>
<dbReference type="Gene3D" id="1.10.150.20">
    <property type="entry name" value="5' to 3' exonuclease, C-terminal subdomain"/>
    <property type="match status" value="1"/>
</dbReference>
<evidence type="ECO:0000259" key="6">
    <source>
        <dbReference type="PROSITE" id="PS50173"/>
    </source>
</evidence>
<evidence type="ECO:0000313" key="8">
    <source>
        <dbReference type="Proteomes" id="UP001165395"/>
    </source>
</evidence>
<evidence type="ECO:0000256" key="1">
    <source>
        <dbReference type="ARBA" id="ARBA00010945"/>
    </source>
</evidence>
<comment type="similarity">
    <text evidence="1">Belongs to the DNA polymerase type-Y family.</text>
</comment>
<keyword evidence="4" id="KW-0234">DNA repair</keyword>
<dbReference type="PROSITE" id="PS50173">
    <property type="entry name" value="UMUC"/>
    <property type="match status" value="1"/>
</dbReference>
<keyword evidence="5" id="KW-0742">SOS response</keyword>
<feature type="domain" description="UmuC" evidence="6">
    <location>
        <begin position="5"/>
        <end position="190"/>
    </location>
</feature>
<dbReference type="PANTHER" id="PTHR11076:SF34">
    <property type="entry name" value="PROTEIN UMUC"/>
    <property type="match status" value="1"/>
</dbReference>
<dbReference type="InterPro" id="IPR050116">
    <property type="entry name" value="DNA_polymerase-Y"/>
</dbReference>
<evidence type="ECO:0000313" key="7">
    <source>
        <dbReference type="EMBL" id="MCB6184659.1"/>
    </source>
</evidence>
<dbReference type="InterPro" id="IPR043502">
    <property type="entry name" value="DNA/RNA_pol_sf"/>
</dbReference>
<dbReference type="CDD" id="cd01700">
    <property type="entry name" value="PolY_Pol_V_umuC"/>
    <property type="match status" value="1"/>
</dbReference>
<dbReference type="InterPro" id="IPR025188">
    <property type="entry name" value="DUF4113"/>
</dbReference>
<dbReference type="Pfam" id="PF00817">
    <property type="entry name" value="IMS"/>
    <property type="match status" value="1"/>
</dbReference>
<dbReference type="PANTHER" id="PTHR11076">
    <property type="entry name" value="DNA REPAIR POLYMERASE UMUC / TRANSFERASE FAMILY MEMBER"/>
    <property type="match status" value="1"/>
</dbReference>
<dbReference type="Proteomes" id="UP001165395">
    <property type="component" value="Unassembled WGS sequence"/>
</dbReference>
<sequence length="425" mass="47563">MSALWALADVNSMYASCEQVFRPDLQGRPVIVASNNDGSIIARNKEAKAVGIKMGVPLHQCGDLIRQHRVTVFSSQYTLYGDMSNRIMTLFAEMAPAIEVYSIDECFLYYPSGLNQAVTHGAFMRDHIKQCTGLGIGVGFGLSKTQAKLANHLAKTRPETEGVFDFSSLSHLEQTEWMEQIGIEEVWGVGRRYVERLGLMGISTVRQLRDANLEQIKTKFGAVLARTVLELRGISCLPLEAAAPDKQQIMCSRSFAKEVTALPVLRSAIIHHLCRAMQKLRQQESVAAGVVVMIRTNPFKPGQAQYHASMTGMLPVPSDDTLVLQAYTEQVLNRLYRAGYAYKKAGIMLVDVRPKQIEQQDLFAPPPTSAPKRAGLMLAMDQISRRFGAEKIKLASELYHGWEMRRERLSPRYTTRWDELPKVSL</sequence>
<evidence type="ECO:0000256" key="4">
    <source>
        <dbReference type="ARBA" id="ARBA00023204"/>
    </source>
</evidence>
<keyword evidence="2" id="KW-0227">DNA damage</keyword>
<dbReference type="Pfam" id="PF11799">
    <property type="entry name" value="IMS_C"/>
    <property type="match status" value="1"/>
</dbReference>
<dbReference type="InterPro" id="IPR043128">
    <property type="entry name" value="Rev_trsase/Diguanyl_cyclase"/>
</dbReference>